<evidence type="ECO:0000256" key="7">
    <source>
        <dbReference type="ARBA" id="ARBA00023054"/>
    </source>
</evidence>
<dbReference type="GO" id="GO:0005794">
    <property type="term" value="C:Golgi apparatus"/>
    <property type="evidence" value="ECO:0007669"/>
    <property type="project" value="UniProtKB-SubCell"/>
</dbReference>
<evidence type="ECO:0000256" key="3">
    <source>
        <dbReference type="ARBA" id="ARBA00005567"/>
    </source>
</evidence>
<evidence type="ECO:0000259" key="10">
    <source>
        <dbReference type="PROSITE" id="PS51228"/>
    </source>
</evidence>
<evidence type="ECO:0000256" key="8">
    <source>
        <dbReference type="ARBA" id="ARBA00023121"/>
    </source>
</evidence>
<evidence type="ECO:0000256" key="4">
    <source>
        <dbReference type="ARBA" id="ARBA00022448"/>
    </source>
</evidence>
<dbReference type="Gene3D" id="1.20.80.10">
    <property type="match status" value="1"/>
</dbReference>
<keyword evidence="8" id="KW-0446">Lipid-binding</keyword>
<accession>A0AAZ1X6G3</accession>
<feature type="domain" description="ACB" evidence="10">
    <location>
        <begin position="53"/>
        <end position="138"/>
    </location>
</feature>
<dbReference type="AlphaFoldDB" id="A0AAZ1X6G3"/>
<evidence type="ECO:0000256" key="5">
    <source>
        <dbReference type="ARBA" id="ARBA00022824"/>
    </source>
</evidence>
<dbReference type="PROSITE" id="PS00880">
    <property type="entry name" value="ACB_1"/>
    <property type="match status" value="1"/>
</dbReference>
<keyword evidence="5" id="KW-0256">Endoplasmic reticulum</keyword>
<keyword evidence="6" id="KW-0333">Golgi apparatus</keyword>
<keyword evidence="7" id="KW-0175">Coiled coil</keyword>
<keyword evidence="4" id="KW-0813">Transport</keyword>
<dbReference type="Pfam" id="PF00887">
    <property type="entry name" value="ACBP"/>
    <property type="match status" value="1"/>
</dbReference>
<dbReference type="FunFam" id="1.20.80.10:FF:000010">
    <property type="entry name" value="Acyl-CoA-binding domain-containing protein 5"/>
    <property type="match status" value="1"/>
</dbReference>
<dbReference type="GO" id="GO:0005783">
    <property type="term" value="C:endoplasmic reticulum"/>
    <property type="evidence" value="ECO:0007669"/>
    <property type="project" value="UniProtKB-SubCell"/>
</dbReference>
<evidence type="ECO:0000256" key="6">
    <source>
        <dbReference type="ARBA" id="ARBA00023034"/>
    </source>
</evidence>
<dbReference type="InterPro" id="IPR035984">
    <property type="entry name" value="Acyl-CoA-binding_sf"/>
</dbReference>
<sequence length="138" mass="15369">TLMAVLCCGDGTGTISSRQKESLRMKDMKILKKKNSSSQQQTGAGQSLCLSAQETKFDEAAAEVKQLKAKPTDEEMLQIYSLFKQATVGDVNTSRPGMFDFTGKAKWDAWEKQKGKSKENAMNEYISLVEELKQKYGI</sequence>
<reference evidence="11" key="2">
    <citation type="submission" date="2025-08" db="UniProtKB">
        <authorList>
            <consortium name="Ensembl"/>
        </authorList>
    </citation>
    <scope>IDENTIFICATION</scope>
</reference>
<dbReference type="InterPro" id="IPR022408">
    <property type="entry name" value="Acyl-CoA-binding_prot_CS"/>
</dbReference>
<evidence type="ECO:0000256" key="9">
    <source>
        <dbReference type="ARBA" id="ARBA00039735"/>
    </source>
</evidence>
<evidence type="ECO:0000313" key="11">
    <source>
        <dbReference type="Ensembl" id="ENSOABP00000063287.1"/>
    </source>
</evidence>
<proteinExistence type="inferred from homology"/>
<dbReference type="Proteomes" id="UP000472276">
    <property type="component" value="Unassembled WGS sequence"/>
</dbReference>
<dbReference type="InterPro" id="IPR014352">
    <property type="entry name" value="FERM/acyl-CoA-bd_prot_sf"/>
</dbReference>
<comment type="similarity">
    <text evidence="3">Belongs to the ACBP family.</text>
</comment>
<dbReference type="PANTHER" id="PTHR23310">
    <property type="entry name" value="ACYL-COA-BINDING PROTEIN, ACBP"/>
    <property type="match status" value="1"/>
</dbReference>
<reference evidence="11" key="3">
    <citation type="submission" date="2025-09" db="UniProtKB">
        <authorList>
            <consortium name="Ensembl"/>
        </authorList>
    </citation>
    <scope>IDENTIFICATION</scope>
</reference>
<comment type="subcellular location">
    <subcellularLocation>
        <location evidence="1">Endoplasmic reticulum</location>
    </subcellularLocation>
    <subcellularLocation>
        <location evidence="2">Golgi apparatus</location>
    </subcellularLocation>
</comment>
<evidence type="ECO:0000256" key="2">
    <source>
        <dbReference type="ARBA" id="ARBA00004555"/>
    </source>
</evidence>
<keyword evidence="12" id="KW-1185">Reference proteome</keyword>
<dbReference type="GO" id="GO:0000062">
    <property type="term" value="F:fatty-acyl-CoA binding"/>
    <property type="evidence" value="ECO:0007669"/>
    <property type="project" value="InterPro"/>
</dbReference>
<dbReference type="InterPro" id="IPR000582">
    <property type="entry name" value="Acyl-CoA-binding_protein"/>
</dbReference>
<dbReference type="SUPFAM" id="SSF47027">
    <property type="entry name" value="Acyl-CoA binding protein"/>
    <property type="match status" value="1"/>
</dbReference>
<protein>
    <recommendedName>
        <fullName evidence="9">Acyl-CoA-binding protein</fullName>
    </recommendedName>
</protein>
<evidence type="ECO:0000256" key="1">
    <source>
        <dbReference type="ARBA" id="ARBA00004240"/>
    </source>
</evidence>
<name>A0AAZ1X6G3_OREAU</name>
<dbReference type="Ensembl" id="ENSOABT00000070808.1">
    <property type="protein sequence ID" value="ENSOABP00000063287.1"/>
    <property type="gene ID" value="ENSOABG00000028276.1"/>
</dbReference>
<evidence type="ECO:0000313" key="12">
    <source>
        <dbReference type="Proteomes" id="UP000472276"/>
    </source>
</evidence>
<dbReference type="GO" id="GO:0006631">
    <property type="term" value="P:fatty acid metabolic process"/>
    <property type="evidence" value="ECO:0007669"/>
    <property type="project" value="TreeGrafter"/>
</dbReference>
<dbReference type="PANTHER" id="PTHR23310:SF54">
    <property type="entry name" value="ACYL-COA-BINDING PROTEIN"/>
    <property type="match status" value="1"/>
</dbReference>
<dbReference type="CDD" id="cd00435">
    <property type="entry name" value="ACBP"/>
    <property type="match status" value="1"/>
</dbReference>
<dbReference type="PRINTS" id="PR00689">
    <property type="entry name" value="ACOABINDINGP"/>
</dbReference>
<dbReference type="PROSITE" id="PS51228">
    <property type="entry name" value="ACB_2"/>
    <property type="match status" value="1"/>
</dbReference>
<reference evidence="12" key="1">
    <citation type="submission" date="2020-03" db="EMBL/GenBank/DDBJ databases">
        <title>Evolution of repeat sequences and sex chromosomes of tilapia species revealed by chromosome-level genomes.</title>
        <authorList>
            <person name="Xu L."/>
            <person name="Tao W."/>
            <person name="Wang D."/>
            <person name="Zhou Q."/>
        </authorList>
    </citation>
    <scope>NUCLEOTIDE SEQUENCE [LARGE SCALE GENOMIC DNA]</scope>
    <source>
        <strain evidence="12">Israel</strain>
    </source>
</reference>
<organism evidence="11 12">
    <name type="scientific">Oreochromis aureus</name>
    <name type="common">Israeli tilapia</name>
    <name type="synonym">Chromis aureus</name>
    <dbReference type="NCBI Taxonomy" id="47969"/>
    <lineage>
        <taxon>Eukaryota</taxon>
        <taxon>Metazoa</taxon>
        <taxon>Chordata</taxon>
        <taxon>Craniata</taxon>
        <taxon>Vertebrata</taxon>
        <taxon>Euteleostomi</taxon>
        <taxon>Actinopterygii</taxon>
        <taxon>Neopterygii</taxon>
        <taxon>Teleostei</taxon>
        <taxon>Neoteleostei</taxon>
        <taxon>Acanthomorphata</taxon>
        <taxon>Ovalentaria</taxon>
        <taxon>Cichlomorphae</taxon>
        <taxon>Cichliformes</taxon>
        <taxon>Cichlidae</taxon>
        <taxon>African cichlids</taxon>
        <taxon>Pseudocrenilabrinae</taxon>
        <taxon>Oreochromini</taxon>
        <taxon>Oreochromis</taxon>
    </lineage>
</organism>